<keyword evidence="3" id="KW-1185">Reference proteome</keyword>
<feature type="domain" description="HTH cro/C1-type" evidence="1">
    <location>
        <begin position="35"/>
        <end position="92"/>
    </location>
</feature>
<evidence type="ECO:0000313" key="3">
    <source>
        <dbReference type="Proteomes" id="UP000198984"/>
    </source>
</evidence>
<dbReference type="GO" id="GO:0003677">
    <property type="term" value="F:DNA binding"/>
    <property type="evidence" value="ECO:0007669"/>
    <property type="project" value="InterPro"/>
</dbReference>
<dbReference type="Gene3D" id="1.10.260.40">
    <property type="entry name" value="lambda repressor-like DNA-binding domains"/>
    <property type="match status" value="1"/>
</dbReference>
<dbReference type="NCBIfam" id="TIGR02612">
    <property type="entry name" value="mob_myst_A"/>
    <property type="match status" value="1"/>
</dbReference>
<dbReference type="SMART" id="SM00530">
    <property type="entry name" value="HTH_XRE"/>
    <property type="match status" value="1"/>
</dbReference>
<protein>
    <submittedName>
        <fullName evidence="2">Mobile mystery protein A</fullName>
    </submittedName>
</protein>
<dbReference type="RefSeq" id="WP_089908534.1">
    <property type="nucleotide sequence ID" value="NZ_FOBB01000002.1"/>
</dbReference>
<dbReference type="OrthoDB" id="9785949at2"/>
<dbReference type="STRING" id="573321.SAMN04488505_10218"/>
<dbReference type="PROSITE" id="PS50943">
    <property type="entry name" value="HTH_CROC1"/>
    <property type="match status" value="1"/>
</dbReference>
<sequence length="155" mass="17948">MKSTNNKLVIRQLDKKLQELQPLKKIMTTFSKGWLNAIRRSLNMSQRQLGNRLSMTPQGVMDIEKREIEGTITLNTLKQFAEALDMQLVYGLIPKEGSLEKMIGIKARQMATKIVMRTSTTMKLEDQENSQERIDQAINELTEEIIRNIPRSLWD</sequence>
<gene>
    <name evidence="2" type="ORF">SAMN04488505_10218</name>
</gene>
<organism evidence="2 3">
    <name type="scientific">Chitinophaga rupis</name>
    <dbReference type="NCBI Taxonomy" id="573321"/>
    <lineage>
        <taxon>Bacteria</taxon>
        <taxon>Pseudomonadati</taxon>
        <taxon>Bacteroidota</taxon>
        <taxon>Chitinophagia</taxon>
        <taxon>Chitinophagales</taxon>
        <taxon>Chitinophagaceae</taxon>
        <taxon>Chitinophaga</taxon>
    </lineage>
</organism>
<reference evidence="2 3" key="1">
    <citation type="submission" date="2016-10" db="EMBL/GenBank/DDBJ databases">
        <authorList>
            <person name="de Groot N.N."/>
        </authorList>
    </citation>
    <scope>NUCLEOTIDE SEQUENCE [LARGE SCALE GENOMIC DNA]</scope>
    <source>
        <strain evidence="2 3">DSM 21039</strain>
    </source>
</reference>
<dbReference type="Pfam" id="PF01381">
    <property type="entry name" value="HTH_3"/>
    <property type="match status" value="1"/>
</dbReference>
<dbReference type="InterPro" id="IPR013435">
    <property type="entry name" value="Mobile_mystery_prot_A"/>
</dbReference>
<dbReference type="SUPFAM" id="SSF47413">
    <property type="entry name" value="lambda repressor-like DNA-binding domains"/>
    <property type="match status" value="1"/>
</dbReference>
<dbReference type="InterPro" id="IPR010982">
    <property type="entry name" value="Lambda_DNA-bd_dom_sf"/>
</dbReference>
<dbReference type="CDD" id="cd00093">
    <property type="entry name" value="HTH_XRE"/>
    <property type="match status" value="1"/>
</dbReference>
<dbReference type="EMBL" id="FOBB01000002">
    <property type="protein sequence ID" value="SEL31620.1"/>
    <property type="molecule type" value="Genomic_DNA"/>
</dbReference>
<evidence type="ECO:0000259" key="1">
    <source>
        <dbReference type="PROSITE" id="PS50943"/>
    </source>
</evidence>
<evidence type="ECO:0000313" key="2">
    <source>
        <dbReference type="EMBL" id="SEL31620.1"/>
    </source>
</evidence>
<dbReference type="Proteomes" id="UP000198984">
    <property type="component" value="Unassembled WGS sequence"/>
</dbReference>
<name>A0A1H7P733_9BACT</name>
<accession>A0A1H7P733</accession>
<dbReference type="InterPro" id="IPR001387">
    <property type="entry name" value="Cro/C1-type_HTH"/>
</dbReference>
<dbReference type="AlphaFoldDB" id="A0A1H7P733"/>
<proteinExistence type="predicted"/>